<dbReference type="PROSITE" id="PS51722">
    <property type="entry name" value="G_TR_2"/>
    <property type="match status" value="1"/>
</dbReference>
<dbReference type="Gene3D" id="3.40.50.300">
    <property type="entry name" value="P-loop containing nucleotide triphosphate hydrolases"/>
    <property type="match status" value="1"/>
</dbReference>
<keyword evidence="4 8" id="KW-0460">Magnesium</keyword>
<dbReference type="PANTHER" id="PTHR43721">
    <property type="entry name" value="ELONGATION FACTOR TU-RELATED"/>
    <property type="match status" value="1"/>
</dbReference>
<comment type="subunit">
    <text evidence="8">Monomer.</text>
</comment>
<dbReference type="SUPFAM" id="SSF50465">
    <property type="entry name" value="EF-Tu/eEF-1alpha/eIF2-gamma C-terminal domain"/>
    <property type="match status" value="1"/>
</dbReference>
<name>A0ABM5QLH9_9CORY</name>
<proteinExistence type="inferred from homology"/>
<evidence type="ECO:0000256" key="6">
    <source>
        <dbReference type="ARBA" id="ARBA00023134"/>
    </source>
</evidence>
<dbReference type="InterPro" id="IPR009001">
    <property type="entry name" value="Transl_elong_EF1A/Init_IF2_C"/>
</dbReference>
<comment type="subcellular location">
    <subcellularLocation>
        <location evidence="8">Cytoplasm</location>
    </subcellularLocation>
</comment>
<feature type="binding site" evidence="8">
    <location>
        <begin position="138"/>
        <end position="141"/>
    </location>
    <ligand>
        <name>GTP</name>
        <dbReference type="ChEBI" id="CHEBI:37565"/>
    </ligand>
</feature>
<dbReference type="GO" id="GO:0003746">
    <property type="term" value="F:translation elongation factor activity"/>
    <property type="evidence" value="ECO:0007669"/>
    <property type="project" value="UniProtKB-KW"/>
</dbReference>
<dbReference type="NCBIfam" id="NF000766">
    <property type="entry name" value="PRK00049.1"/>
    <property type="match status" value="1"/>
</dbReference>
<evidence type="ECO:0000259" key="9">
    <source>
        <dbReference type="PROSITE" id="PS51722"/>
    </source>
</evidence>
<dbReference type="EMBL" id="CP008944">
    <property type="protein sequence ID" value="AIG63639.1"/>
    <property type="molecule type" value="Genomic_DNA"/>
</dbReference>
<dbReference type="CDD" id="cd03707">
    <property type="entry name" value="EFTU_III"/>
    <property type="match status" value="1"/>
</dbReference>
<feature type="binding site" evidence="8">
    <location>
        <begin position="19"/>
        <end position="26"/>
    </location>
    <ligand>
        <name>GTP</name>
        <dbReference type="ChEBI" id="CHEBI:37565"/>
    </ligand>
</feature>
<dbReference type="PANTHER" id="PTHR43721:SF22">
    <property type="entry name" value="ELONGATION FACTOR TU, MITOCHONDRIAL"/>
    <property type="match status" value="1"/>
</dbReference>
<dbReference type="InterPro" id="IPR000795">
    <property type="entry name" value="T_Tr_GTP-bd_dom"/>
</dbReference>
<sequence>MAKAKFERTKPHVNIGTIGHVDHGKTTTTAAITKVLAEKYPEENQAFAFDAIDKAPEEKERGITINISHVEYSTPKRHYAHVDAPGHADYIKNMITGAAQMDGAILVVAATDGPMPQTREHVLLARQVGVPYILVALNKCDMVDDEEIIELVEMEIRELLAEQDYDEEAPIVHISALKALEGDEKWSQSIVDLMDACDESIPDPVRDVDHPFLMPIEDIFTITGRGTVVTGRVERGRLNVNEDVEIIGIKDKSTSTTVTGIEMFRKMLDYTEAGDNCGLLLRGIKREDVERGQVVIKPGAYTPHQEFEGSVYVLSKDEGGRHTPFFDNYRPQFYFRTTDVTGVVHLPEGTEMVMPGDNVDMRVELIQPVAMDEGLRFAIREGSRTVGAGRVTKIIK</sequence>
<evidence type="ECO:0000256" key="5">
    <source>
        <dbReference type="ARBA" id="ARBA00022917"/>
    </source>
</evidence>
<evidence type="ECO:0000256" key="4">
    <source>
        <dbReference type="ARBA" id="ARBA00022842"/>
    </source>
</evidence>
<dbReference type="InterPro" id="IPR033720">
    <property type="entry name" value="EFTU_2"/>
</dbReference>
<dbReference type="PROSITE" id="PS00301">
    <property type="entry name" value="G_TR_1"/>
    <property type="match status" value="1"/>
</dbReference>
<dbReference type="InterPro" id="IPR004161">
    <property type="entry name" value="EFTu-like_2"/>
</dbReference>
<keyword evidence="8" id="KW-0963">Cytoplasm</keyword>
<dbReference type="PRINTS" id="PR00315">
    <property type="entry name" value="ELONGATNFCT"/>
</dbReference>
<feature type="domain" description="Tr-type G" evidence="9">
    <location>
        <begin position="10"/>
        <end position="205"/>
    </location>
</feature>
<dbReference type="InterPro" id="IPR041709">
    <property type="entry name" value="EF-Tu_GTP-bd"/>
</dbReference>
<dbReference type="HAMAP" id="MF_00118_B">
    <property type="entry name" value="EF_Tu_B"/>
    <property type="match status" value="1"/>
</dbReference>
<feature type="binding site" evidence="8">
    <location>
        <begin position="83"/>
        <end position="87"/>
    </location>
    <ligand>
        <name>GTP</name>
        <dbReference type="ChEBI" id="CHEBI:37565"/>
    </ligand>
</feature>
<dbReference type="InterPro" id="IPR031157">
    <property type="entry name" value="G_TR_CS"/>
</dbReference>
<dbReference type="InterPro" id="IPR009000">
    <property type="entry name" value="Transl_B-barrel_sf"/>
</dbReference>
<dbReference type="NCBIfam" id="TIGR00485">
    <property type="entry name" value="EF-Tu"/>
    <property type="match status" value="1"/>
</dbReference>
<dbReference type="InterPro" id="IPR050055">
    <property type="entry name" value="EF-Tu_GTPase"/>
</dbReference>
<evidence type="ECO:0000256" key="2">
    <source>
        <dbReference type="ARBA" id="ARBA00022768"/>
    </source>
</evidence>
<evidence type="ECO:0000256" key="7">
    <source>
        <dbReference type="ARBA" id="ARBA00029554"/>
    </source>
</evidence>
<dbReference type="SUPFAM" id="SSF52540">
    <property type="entry name" value="P-loop containing nucleoside triphosphate hydrolases"/>
    <property type="match status" value="1"/>
</dbReference>
<dbReference type="RefSeq" id="WP_038604382.1">
    <property type="nucleotide sequence ID" value="NZ_CP008944.1"/>
</dbReference>
<accession>A0ABM5QLH9</accession>
<keyword evidence="6 8" id="KW-0342">GTP-binding</keyword>
<organism evidence="10 11">
    <name type="scientific">Corynebacterium atypicum</name>
    <dbReference type="NCBI Taxonomy" id="191610"/>
    <lineage>
        <taxon>Bacteria</taxon>
        <taxon>Bacillati</taxon>
        <taxon>Actinomycetota</taxon>
        <taxon>Actinomycetes</taxon>
        <taxon>Mycobacteriales</taxon>
        <taxon>Corynebacteriaceae</taxon>
        <taxon>Corynebacterium</taxon>
    </lineage>
</organism>
<comment type="catalytic activity">
    <reaction evidence="8">
        <text>GTP + H2O = GDP + phosphate + H(+)</text>
        <dbReference type="Rhea" id="RHEA:19669"/>
        <dbReference type="ChEBI" id="CHEBI:15377"/>
        <dbReference type="ChEBI" id="CHEBI:15378"/>
        <dbReference type="ChEBI" id="CHEBI:37565"/>
        <dbReference type="ChEBI" id="CHEBI:43474"/>
        <dbReference type="ChEBI" id="CHEBI:58189"/>
        <dbReference type="EC" id="3.6.5.3"/>
    </reaction>
</comment>
<evidence type="ECO:0000256" key="1">
    <source>
        <dbReference type="ARBA" id="ARBA00022741"/>
    </source>
</evidence>
<evidence type="ECO:0000256" key="3">
    <source>
        <dbReference type="ARBA" id="ARBA00022801"/>
    </source>
</evidence>
<dbReference type="NCBIfam" id="NF009373">
    <property type="entry name" value="PRK12736.1"/>
    <property type="match status" value="1"/>
</dbReference>
<dbReference type="Pfam" id="PF03144">
    <property type="entry name" value="GTP_EFTU_D2"/>
    <property type="match status" value="1"/>
</dbReference>
<dbReference type="CDD" id="cd01884">
    <property type="entry name" value="EF_Tu"/>
    <property type="match status" value="1"/>
</dbReference>
<feature type="binding site" evidence="8">
    <location>
        <position position="26"/>
    </location>
    <ligand>
        <name>Mg(2+)</name>
        <dbReference type="ChEBI" id="CHEBI:18420"/>
    </ligand>
</feature>
<dbReference type="SUPFAM" id="SSF50447">
    <property type="entry name" value="Translation proteins"/>
    <property type="match status" value="1"/>
</dbReference>
<dbReference type="NCBIfam" id="NF009372">
    <property type="entry name" value="PRK12735.1"/>
    <property type="match status" value="1"/>
</dbReference>
<keyword evidence="11" id="KW-1185">Reference proteome</keyword>
<keyword evidence="8" id="KW-0479">Metal-binding</keyword>
<dbReference type="InterPro" id="IPR004160">
    <property type="entry name" value="Transl_elong_EFTu/EF1A_C"/>
</dbReference>
<dbReference type="Pfam" id="PF03143">
    <property type="entry name" value="GTP_EFTU_D3"/>
    <property type="match status" value="1"/>
</dbReference>
<dbReference type="Gene3D" id="2.40.30.10">
    <property type="entry name" value="Translation factors"/>
    <property type="match status" value="2"/>
</dbReference>
<evidence type="ECO:0000313" key="10">
    <source>
        <dbReference type="EMBL" id="AIG63639.1"/>
    </source>
</evidence>
<evidence type="ECO:0000313" key="11">
    <source>
        <dbReference type="Proteomes" id="UP000028504"/>
    </source>
</evidence>
<keyword evidence="5 8" id="KW-0648">Protein biosynthesis</keyword>
<dbReference type="InterPro" id="IPR005225">
    <property type="entry name" value="Small_GTP-bd"/>
</dbReference>
<evidence type="ECO:0000256" key="8">
    <source>
        <dbReference type="HAMAP-Rule" id="MF_00118"/>
    </source>
</evidence>
<dbReference type="EC" id="3.6.5.3" evidence="8"/>
<comment type="similarity">
    <text evidence="8">Belongs to the TRAFAC class translation factor GTPase superfamily. Classic translation factor GTPase family. EF-Tu/EF-1A subfamily.</text>
</comment>
<keyword evidence="1 8" id="KW-0547">Nucleotide-binding</keyword>
<gene>
    <name evidence="8" type="primary">tuf</name>
    <name evidence="10" type="ORF">CATYP_01925</name>
</gene>
<dbReference type="InterPro" id="IPR004541">
    <property type="entry name" value="Transl_elong_EFTu/EF1A_bac/org"/>
</dbReference>
<keyword evidence="3 8" id="KW-0378">Hydrolase</keyword>
<keyword evidence="2 8" id="KW-0251">Elongation factor</keyword>
<dbReference type="InterPro" id="IPR027417">
    <property type="entry name" value="P-loop_NTPase"/>
</dbReference>
<dbReference type="CDD" id="cd03697">
    <property type="entry name" value="EFTU_II"/>
    <property type="match status" value="1"/>
</dbReference>
<dbReference type="NCBIfam" id="TIGR00231">
    <property type="entry name" value="small_GTP"/>
    <property type="match status" value="1"/>
</dbReference>
<reference evidence="10 11" key="1">
    <citation type="submission" date="2014-07" db="EMBL/GenBank/DDBJ databases">
        <title>Complete genome sequence of Corynebacterium atypicum DSM 44849: identifiction of the mycolic acid biosynthesis genes.</title>
        <authorList>
            <person name="Tippelt A."/>
            <person name="Mollmann S."/>
            <person name="Albersmeier A."/>
            <person name="Jaenicke S."/>
            <person name="Ruckert C."/>
            <person name="Tauch A."/>
        </authorList>
    </citation>
    <scope>NUCLEOTIDE SEQUENCE [LARGE SCALE GENOMIC DNA]</scope>
    <source>
        <strain evidence="10 11">R2070</strain>
    </source>
</reference>
<dbReference type="Proteomes" id="UP000028504">
    <property type="component" value="Chromosome"/>
</dbReference>
<dbReference type="Pfam" id="PF00009">
    <property type="entry name" value="GTP_EFTU"/>
    <property type="match status" value="1"/>
</dbReference>
<comment type="function">
    <text evidence="8">GTP hydrolase that promotes the GTP-dependent binding of aminoacyl-tRNA to the A-site of ribosomes during protein biosynthesis.</text>
</comment>
<protein>
    <recommendedName>
        <fullName evidence="7 8">Elongation factor Tu</fullName>
        <shortName evidence="8">EF-Tu</shortName>
        <ecNumber evidence="8">3.6.5.3</ecNumber>
    </recommendedName>
</protein>